<name>C5MH78_CANTT</name>
<keyword evidence="1" id="KW-0175">Coiled coil</keyword>
<reference evidence="3 4" key="1">
    <citation type="journal article" date="2009" name="Nature">
        <title>Evolution of pathogenicity and sexual reproduction in eight Candida genomes.</title>
        <authorList>
            <person name="Butler G."/>
            <person name="Rasmussen M.D."/>
            <person name="Lin M.F."/>
            <person name="Santos M.A."/>
            <person name="Sakthikumar S."/>
            <person name="Munro C.A."/>
            <person name="Rheinbay E."/>
            <person name="Grabherr M."/>
            <person name="Forche A."/>
            <person name="Reedy J.L."/>
            <person name="Agrafioti I."/>
            <person name="Arnaud M.B."/>
            <person name="Bates S."/>
            <person name="Brown A.J."/>
            <person name="Brunke S."/>
            <person name="Costanzo M.C."/>
            <person name="Fitzpatrick D.A."/>
            <person name="de Groot P.W."/>
            <person name="Harris D."/>
            <person name="Hoyer L.L."/>
            <person name="Hube B."/>
            <person name="Klis F.M."/>
            <person name="Kodira C."/>
            <person name="Lennard N."/>
            <person name="Logue M.E."/>
            <person name="Martin R."/>
            <person name="Neiman A.M."/>
            <person name="Nikolaou E."/>
            <person name="Quail M.A."/>
            <person name="Quinn J."/>
            <person name="Santos M.C."/>
            <person name="Schmitzberger F.F."/>
            <person name="Sherlock G."/>
            <person name="Shah P."/>
            <person name="Silverstein K.A."/>
            <person name="Skrzypek M.S."/>
            <person name="Soll D."/>
            <person name="Staggs R."/>
            <person name="Stansfield I."/>
            <person name="Stumpf M.P."/>
            <person name="Sudbery P.E."/>
            <person name="Srikantha T."/>
            <person name="Zeng Q."/>
            <person name="Berman J."/>
            <person name="Berriman M."/>
            <person name="Heitman J."/>
            <person name="Gow N.A."/>
            <person name="Lorenz M.C."/>
            <person name="Birren B.W."/>
            <person name="Kellis M."/>
            <person name="Cuomo C.A."/>
        </authorList>
    </citation>
    <scope>NUCLEOTIDE SEQUENCE [LARGE SCALE GENOMIC DNA]</scope>
    <source>
        <strain evidence="4">ATCC MYA-3404 / T1</strain>
    </source>
</reference>
<sequence length="1050" mass="116959">MTESEINNLNTHNFFNLNIKKIIGTSAKNSQQFTIQDDLIAYTASGGVVVSTINTQNNEVLNQRFFCANISSNCDHNHDTCNSINNNSISSANAYLNMLRTENMEEIKRDLYGYPINSEPIAIYGTPSDSIDDSYCNGNSTSPSKMKDKVRSINCMAISPNKKLLAIGEIGYQPRILIFSLADNSSDNPIWAIYEHSFGIHSLAFSPDSRHLCSLGLINDGFINIWRMSTGLPNGVSSTTTIPTTTNFNSGNSVSLAASNRCSSMVHKLVWHENLIITLGLRFIKLWKFEDDVTNSKKPQVLKGKNAILGNLISGNFIDASILNDDELLVITNSNQLLLLKLSFDTPKLVTLKTPEFEFSSIVVDYYSEKVWFGSDNYRIESWPFAELVPGSVTSPVLVPSSSSAKLINGFTSASSLDGLVSRPILRIFNFSETQLIFLNDCEEIKFMNKESQDCKVIATSLLKNLSGLKYTHSDEFLAFSKNGCIKKLVDTSELKDLVEFPVISNDSFTNATTAVEKNGDTLILGDKYGTLSILKLTSNPGEYEVLYQTKAHSSTINEIIYFEYEKFQVICSISRDRMIQVFTMVENTWDLLQTLPIHNGNLLQIAQFQNQIYVCSSDRTISIHKLTIEDEDKKLRIYQEKIITLKSTPSCMKIFDKDLVVSTNDKSVLIYDVSNNFELKRTLRLVNEKINESLLVESFIKYRNLIIVWSSDKSLRAFQYSNGKEIGVAWGHSESILQLYLYQNHELISIGNDACLFSWEIVENLKASAGSVMSQAEDTTTIGNEVANLQQQQQQQQQQQPMAAPLYTKVTRKILPTLPVKSSADSKSNEKEKSSTNTTVPTPSVTPKLTAATLKRIEAKNNAGQGTNSGSRPTSPLRSTPSINNLSSSGSVKMASRAGVSTQKNHNLAKLQSPMKTPTVSTSPNRPSSPTRPITDTISTTTANKVRPRVLMSSSPTPPSRLISRREEKNMVDTAVSKLEDVMNILSKCQPHEKLVIRSKLEQALALVIDNRAEEEQKLLEKYSDQLVELVHKKLKIGDEQTNTIINDS</sequence>
<dbReference type="InterPro" id="IPR052779">
    <property type="entry name" value="WDR62"/>
</dbReference>
<dbReference type="EMBL" id="GG692402">
    <property type="protein sequence ID" value="EER30980.1"/>
    <property type="molecule type" value="Genomic_DNA"/>
</dbReference>
<dbReference type="Pfam" id="PF00400">
    <property type="entry name" value="WD40"/>
    <property type="match status" value="1"/>
</dbReference>
<feature type="coiled-coil region" evidence="1">
    <location>
        <begin position="999"/>
        <end position="1034"/>
    </location>
</feature>
<feature type="compositionally biased region" description="Low complexity" evidence="2">
    <location>
        <begin position="870"/>
        <end position="883"/>
    </location>
</feature>
<dbReference type="AlphaFoldDB" id="C5MH78"/>
<evidence type="ECO:0000256" key="2">
    <source>
        <dbReference type="SAM" id="MobiDB-lite"/>
    </source>
</evidence>
<proteinExistence type="predicted"/>
<gene>
    <name evidence="3" type="ORF">CTRG_05432</name>
</gene>
<dbReference type="OrthoDB" id="6252103at2759"/>
<keyword evidence="4" id="KW-1185">Reference proteome</keyword>
<dbReference type="GeneID" id="8300489"/>
<dbReference type="KEGG" id="ctp:CTRG_05432"/>
<dbReference type="VEuPathDB" id="FungiDB:CTRG_05432"/>
<dbReference type="InterPro" id="IPR011047">
    <property type="entry name" value="Quinoprotein_ADH-like_sf"/>
</dbReference>
<dbReference type="eggNOG" id="KOG1408">
    <property type="taxonomic scope" value="Eukaryota"/>
</dbReference>
<organism evidence="3 4">
    <name type="scientific">Candida tropicalis (strain ATCC MYA-3404 / T1)</name>
    <name type="common">Yeast</name>
    <dbReference type="NCBI Taxonomy" id="294747"/>
    <lineage>
        <taxon>Eukaryota</taxon>
        <taxon>Fungi</taxon>
        <taxon>Dikarya</taxon>
        <taxon>Ascomycota</taxon>
        <taxon>Saccharomycotina</taxon>
        <taxon>Pichiomycetes</taxon>
        <taxon>Debaryomycetaceae</taxon>
        <taxon>Candida/Lodderomyces clade</taxon>
        <taxon>Candida</taxon>
    </lineage>
</organism>
<accession>C5MH78</accession>
<dbReference type="InterPro" id="IPR001680">
    <property type="entry name" value="WD40_rpt"/>
</dbReference>
<dbReference type="Gene3D" id="2.130.10.10">
    <property type="entry name" value="YVTN repeat-like/Quinoprotein amine dehydrogenase"/>
    <property type="match status" value="3"/>
</dbReference>
<feature type="compositionally biased region" description="Low complexity" evidence="2">
    <location>
        <begin position="836"/>
        <end position="848"/>
    </location>
</feature>
<dbReference type="SUPFAM" id="SSF50998">
    <property type="entry name" value="Quinoprotein alcohol dehydrogenase-like"/>
    <property type="match status" value="1"/>
</dbReference>
<dbReference type="InterPro" id="IPR036322">
    <property type="entry name" value="WD40_repeat_dom_sf"/>
</dbReference>
<protein>
    <submittedName>
        <fullName evidence="3">Uncharacterized protein</fullName>
    </submittedName>
</protein>
<evidence type="ECO:0000313" key="3">
    <source>
        <dbReference type="EMBL" id="EER30980.1"/>
    </source>
</evidence>
<dbReference type="RefSeq" id="XP_002551134.1">
    <property type="nucleotide sequence ID" value="XM_002551088.1"/>
</dbReference>
<dbReference type="PANTHER" id="PTHR45589">
    <property type="entry name" value="WD REPEAT DOMAIN 62, ISOFORM G"/>
    <property type="match status" value="1"/>
</dbReference>
<dbReference type="SUPFAM" id="SSF50978">
    <property type="entry name" value="WD40 repeat-like"/>
    <property type="match status" value="1"/>
</dbReference>
<dbReference type="PANTHER" id="PTHR45589:SF1">
    <property type="entry name" value="WD REPEAT DOMAIN 62, ISOFORM G"/>
    <property type="match status" value="1"/>
</dbReference>
<feature type="region of interest" description="Disordered" evidence="2">
    <location>
        <begin position="819"/>
        <end position="967"/>
    </location>
</feature>
<evidence type="ECO:0000313" key="4">
    <source>
        <dbReference type="Proteomes" id="UP000002037"/>
    </source>
</evidence>
<dbReference type="SMART" id="SM00320">
    <property type="entry name" value="WD40"/>
    <property type="match status" value="5"/>
</dbReference>
<evidence type="ECO:0000256" key="1">
    <source>
        <dbReference type="SAM" id="Coils"/>
    </source>
</evidence>
<dbReference type="HOGENOM" id="CLU_005113_1_0_1"/>
<dbReference type="Proteomes" id="UP000002037">
    <property type="component" value="Unassembled WGS sequence"/>
</dbReference>
<dbReference type="InterPro" id="IPR015943">
    <property type="entry name" value="WD40/YVTN_repeat-like_dom_sf"/>
</dbReference>
<feature type="compositionally biased region" description="Low complexity" evidence="2">
    <location>
        <begin position="918"/>
        <end position="943"/>
    </location>
</feature>